<gene>
    <name evidence="2" type="ORF">P7K49_002017</name>
</gene>
<dbReference type="Proteomes" id="UP001266305">
    <property type="component" value="Unassembled WGS sequence"/>
</dbReference>
<comment type="caution">
    <text evidence="2">The sequence shown here is derived from an EMBL/GenBank/DDBJ whole genome shotgun (WGS) entry which is preliminary data.</text>
</comment>
<evidence type="ECO:0000313" key="2">
    <source>
        <dbReference type="EMBL" id="KAK2120631.1"/>
    </source>
</evidence>
<organism evidence="2 3">
    <name type="scientific">Saguinus oedipus</name>
    <name type="common">Cotton-top tamarin</name>
    <name type="synonym">Oedipomidas oedipus</name>
    <dbReference type="NCBI Taxonomy" id="9490"/>
    <lineage>
        <taxon>Eukaryota</taxon>
        <taxon>Metazoa</taxon>
        <taxon>Chordata</taxon>
        <taxon>Craniata</taxon>
        <taxon>Vertebrata</taxon>
        <taxon>Euteleostomi</taxon>
        <taxon>Mammalia</taxon>
        <taxon>Eutheria</taxon>
        <taxon>Euarchontoglires</taxon>
        <taxon>Primates</taxon>
        <taxon>Haplorrhini</taxon>
        <taxon>Platyrrhini</taxon>
        <taxon>Cebidae</taxon>
        <taxon>Callitrichinae</taxon>
        <taxon>Saguinus</taxon>
    </lineage>
</organism>
<feature type="region of interest" description="Disordered" evidence="1">
    <location>
        <begin position="75"/>
        <end position="244"/>
    </location>
</feature>
<evidence type="ECO:0000313" key="3">
    <source>
        <dbReference type="Proteomes" id="UP001266305"/>
    </source>
</evidence>
<evidence type="ECO:0000256" key="1">
    <source>
        <dbReference type="SAM" id="MobiDB-lite"/>
    </source>
</evidence>
<protein>
    <submittedName>
        <fullName evidence="2">Uncharacterized protein</fullName>
    </submittedName>
</protein>
<reference evidence="2 3" key="1">
    <citation type="submission" date="2023-05" db="EMBL/GenBank/DDBJ databases">
        <title>B98-5 Cell Line De Novo Hybrid Assembly: An Optical Mapping Approach.</title>
        <authorList>
            <person name="Kananen K."/>
            <person name="Auerbach J.A."/>
            <person name="Kautto E."/>
            <person name="Blachly J.S."/>
        </authorList>
    </citation>
    <scope>NUCLEOTIDE SEQUENCE [LARGE SCALE GENOMIC DNA]</scope>
    <source>
        <strain evidence="2">B95-8</strain>
        <tissue evidence="2">Cell line</tissue>
    </source>
</reference>
<proteinExistence type="predicted"/>
<keyword evidence="3" id="KW-1185">Reference proteome</keyword>
<sequence length="244" mass="25255">CGAPLKGQVISLAPTDLTSSTHRGLPKGSVPAAACQLRDRALPPHGLTVCPRETVECPGGTRDPTLSPWEAAGASLAHPRPGAQQGFTPTPCPRHSCPRRPVLSREKPAPGSPSFGRKGRGTGVSGGLSSASTRGSRRRGKDKAAPWRWRAALQLPGPARSPLEGGAAAGASAPPGAAHAPHAPMSSTAAPQTPRKQAVRAPGLRLCSAPARGPPRESWFPQQRRPRAEVPEPGLHFPLSGPQE</sequence>
<feature type="compositionally biased region" description="Low complexity" evidence="1">
    <location>
        <begin position="165"/>
        <end position="191"/>
    </location>
</feature>
<dbReference type="EMBL" id="JASSZA010000001">
    <property type="protein sequence ID" value="KAK2120631.1"/>
    <property type="molecule type" value="Genomic_DNA"/>
</dbReference>
<name>A0ABQ9WG53_SAGOE</name>
<accession>A0ABQ9WG53</accession>
<feature type="non-terminal residue" evidence="2">
    <location>
        <position position="1"/>
    </location>
</feature>